<dbReference type="Pfam" id="PF13560">
    <property type="entry name" value="HTH_31"/>
    <property type="match status" value="1"/>
</dbReference>
<accession>A0A0C5J6N8</accession>
<evidence type="ECO:0000313" key="4">
    <source>
        <dbReference type="Proteomes" id="UP000061603"/>
    </source>
</evidence>
<sequence>MASAFGARLRRLREAKKLTLQQVADAVGCTKAYIWELEMKEGQRPTAERVQALAKVLGVTMEDIMGEPMPSVPDASPEDVIFFRTYAGMTEDEKDRVRKTLKIIFPDKELPESKG</sequence>
<keyword evidence="1" id="KW-0238">DNA-binding</keyword>
<dbReference type="PANTHER" id="PTHR46797">
    <property type="entry name" value="HTH-TYPE TRANSCRIPTIONAL REGULATOR"/>
    <property type="match status" value="1"/>
</dbReference>
<dbReference type="STRING" id="1565605.PG1C_00345"/>
<dbReference type="AlphaFoldDB" id="A0A0C5J6N8"/>
<evidence type="ECO:0000259" key="2">
    <source>
        <dbReference type="PROSITE" id="PS50943"/>
    </source>
</evidence>
<feature type="domain" description="HTH cro/C1-type" evidence="2">
    <location>
        <begin position="9"/>
        <end position="64"/>
    </location>
</feature>
<dbReference type="InterPro" id="IPR010982">
    <property type="entry name" value="Lambda_DNA-bd_dom_sf"/>
</dbReference>
<dbReference type="InterPro" id="IPR001387">
    <property type="entry name" value="Cro/C1-type_HTH"/>
</dbReference>
<organism evidence="3 4">
    <name type="scientific">Rugosibacter aromaticivorans</name>
    <dbReference type="NCBI Taxonomy" id="1565605"/>
    <lineage>
        <taxon>Bacteria</taxon>
        <taxon>Pseudomonadati</taxon>
        <taxon>Pseudomonadota</taxon>
        <taxon>Betaproteobacteria</taxon>
        <taxon>Nitrosomonadales</taxon>
        <taxon>Sterolibacteriaceae</taxon>
        <taxon>Rugosibacter</taxon>
    </lineage>
</organism>
<name>A0A0C5J6N8_9PROT</name>
<dbReference type="Proteomes" id="UP000061603">
    <property type="component" value="Chromosome"/>
</dbReference>
<dbReference type="GO" id="GO:0003677">
    <property type="term" value="F:DNA binding"/>
    <property type="evidence" value="ECO:0007669"/>
    <property type="project" value="UniProtKB-KW"/>
</dbReference>
<dbReference type="CDD" id="cd00093">
    <property type="entry name" value="HTH_XRE"/>
    <property type="match status" value="1"/>
</dbReference>
<dbReference type="KEGG" id="rbu:PG1C_00345"/>
<dbReference type="GO" id="GO:0005829">
    <property type="term" value="C:cytosol"/>
    <property type="evidence" value="ECO:0007669"/>
    <property type="project" value="TreeGrafter"/>
</dbReference>
<dbReference type="PANTHER" id="PTHR46797:SF1">
    <property type="entry name" value="METHYLPHOSPHONATE SYNTHASE"/>
    <property type="match status" value="1"/>
</dbReference>
<dbReference type="EMBL" id="CP010554">
    <property type="protein sequence ID" value="AJP47304.1"/>
    <property type="molecule type" value="Genomic_DNA"/>
</dbReference>
<dbReference type="PROSITE" id="PS50943">
    <property type="entry name" value="HTH_CROC1"/>
    <property type="match status" value="1"/>
</dbReference>
<evidence type="ECO:0000256" key="1">
    <source>
        <dbReference type="ARBA" id="ARBA00023125"/>
    </source>
</evidence>
<dbReference type="Gene3D" id="1.10.260.40">
    <property type="entry name" value="lambda repressor-like DNA-binding domains"/>
    <property type="match status" value="1"/>
</dbReference>
<proteinExistence type="predicted"/>
<protein>
    <submittedName>
        <fullName evidence="3">XRE family transcriptional regulator</fullName>
    </submittedName>
</protein>
<dbReference type="SUPFAM" id="SSF47413">
    <property type="entry name" value="lambda repressor-like DNA-binding domains"/>
    <property type="match status" value="1"/>
</dbReference>
<dbReference type="InterPro" id="IPR050807">
    <property type="entry name" value="TransReg_Diox_bact_type"/>
</dbReference>
<keyword evidence="4" id="KW-1185">Reference proteome</keyword>
<dbReference type="RefSeq" id="WP_202635481.1">
    <property type="nucleotide sequence ID" value="NZ_CP010554.1"/>
</dbReference>
<dbReference type="SMART" id="SM00530">
    <property type="entry name" value="HTH_XRE"/>
    <property type="match status" value="1"/>
</dbReference>
<dbReference type="GO" id="GO:0003700">
    <property type="term" value="F:DNA-binding transcription factor activity"/>
    <property type="evidence" value="ECO:0007669"/>
    <property type="project" value="TreeGrafter"/>
</dbReference>
<reference evidence="3 4" key="1">
    <citation type="journal article" date="2015" name="Genome Announc.">
        <title>Complete Genome Sequence of a Novel Bacterium within the Family Rhodocyclaceae That Degrades Polycyclic Aromatic Hydrocarbons.</title>
        <authorList>
            <person name="Singleton D.R."/>
            <person name="Dickey A.N."/>
            <person name="Scholl E.H."/>
            <person name="Wright F.A."/>
            <person name="Aitken M.D."/>
        </authorList>
    </citation>
    <scope>NUCLEOTIDE SEQUENCE [LARGE SCALE GENOMIC DNA]</scope>
    <source>
        <strain evidence="4">PG1-Ca6</strain>
    </source>
</reference>
<gene>
    <name evidence="3" type="ORF">PG1C_00345</name>
</gene>
<dbReference type="HOGENOM" id="CLU_066192_4_7_4"/>
<evidence type="ECO:0000313" key="3">
    <source>
        <dbReference type="EMBL" id="AJP47304.1"/>
    </source>
</evidence>
<dbReference type="PATRIC" id="fig|1565605.3.peg.75"/>